<reference evidence="1" key="1">
    <citation type="journal article" date="2020" name="Arch. Virol.">
        <title>Complete genome sequence and analysis of a novel lymphocystivirus detected in whitemouth croaker (Micropogonias furnieri): lymphocystis disease virus 4.</title>
        <authorList>
            <person name="Doszpoly A."/>
            <person name="Kajan G.L."/>
            <person name="Puentes R."/>
            <person name="Perretta A."/>
        </authorList>
    </citation>
    <scope>NUCLEOTIDE SEQUENCE</scope>
    <source>
        <strain evidence="1">LCDV-WC</strain>
    </source>
</reference>
<evidence type="ECO:0000313" key="2">
    <source>
        <dbReference type="Proteomes" id="UP000678193"/>
    </source>
</evidence>
<dbReference type="Proteomes" id="UP000678193">
    <property type="component" value="Segment"/>
</dbReference>
<sequence length="46" mass="5342">MLNKTIFNLLTLECLNIFISIEMNGKSHLAHTWIFQCTDPNINCFV</sequence>
<name>A0A6B9XMN6_9VIRU</name>
<protein>
    <submittedName>
        <fullName evidence="1">Uncharacterized protein</fullName>
    </submittedName>
</protein>
<dbReference type="KEGG" id="vg:65103310"/>
<evidence type="ECO:0000313" key="1">
    <source>
        <dbReference type="EMBL" id="QHR78573.1"/>
    </source>
</evidence>
<dbReference type="RefSeq" id="YP_010087977.1">
    <property type="nucleotide sequence ID" value="NC_055603.1"/>
</dbReference>
<proteinExistence type="predicted"/>
<organism evidence="1 2">
    <name type="scientific">Lymphocystis disease virus 4</name>
    <dbReference type="NCBI Taxonomy" id="2704413"/>
    <lineage>
        <taxon>Viruses</taxon>
        <taxon>Varidnaviria</taxon>
        <taxon>Bamfordvirae</taxon>
        <taxon>Nucleocytoviricota</taxon>
        <taxon>Megaviricetes</taxon>
        <taxon>Pimascovirales</taxon>
        <taxon>Pimascovirales incertae sedis</taxon>
        <taxon>Iridoviridae</taxon>
        <taxon>Alphairidovirinae</taxon>
        <taxon>Lymphocystivirus</taxon>
        <taxon>Lymphocystivirus micropogonias1</taxon>
    </lineage>
</organism>
<accession>A0A6B9XMN6</accession>
<keyword evidence="2" id="KW-1185">Reference proteome</keyword>
<dbReference type="GeneID" id="65103310"/>
<dbReference type="EMBL" id="MN803438">
    <property type="protein sequence ID" value="QHR78573.1"/>
    <property type="molecule type" value="Genomic_DNA"/>
</dbReference>